<dbReference type="InterPro" id="IPR045886">
    <property type="entry name" value="ThiF/MoeB/HesA"/>
</dbReference>
<dbReference type="GO" id="GO:0019781">
    <property type="term" value="F:NEDD8 activating enzyme activity"/>
    <property type="evidence" value="ECO:0007669"/>
    <property type="project" value="UniProtKB-UniRule"/>
</dbReference>
<feature type="domain" description="THIF-type NAD/FAD binding fold" evidence="6">
    <location>
        <begin position="9"/>
        <end position="552"/>
    </location>
</feature>
<organism evidence="7 8">
    <name type="scientific">Diacronema lutheri</name>
    <name type="common">Unicellular marine alga</name>
    <name type="synonym">Monochrysis lutheri</name>
    <dbReference type="NCBI Taxonomy" id="2081491"/>
    <lineage>
        <taxon>Eukaryota</taxon>
        <taxon>Haptista</taxon>
        <taxon>Haptophyta</taxon>
        <taxon>Pavlovophyceae</taxon>
        <taxon>Pavlovales</taxon>
        <taxon>Pavlovaceae</taxon>
        <taxon>Diacronema</taxon>
    </lineage>
</organism>
<evidence type="ECO:0000313" key="7">
    <source>
        <dbReference type="EMBL" id="KAG8467850.1"/>
    </source>
</evidence>
<keyword evidence="3 4" id="KW-0833">Ubl conjugation pathway</keyword>
<dbReference type="Gene3D" id="3.40.50.720">
    <property type="entry name" value="NAD(P)-binding Rossmann-like Domain"/>
    <property type="match status" value="2"/>
</dbReference>
<dbReference type="GO" id="GO:0045116">
    <property type="term" value="P:protein neddylation"/>
    <property type="evidence" value="ECO:0007669"/>
    <property type="project" value="UniProtKB-UniRule"/>
</dbReference>
<proteinExistence type="inferred from homology"/>
<dbReference type="PIRSF" id="PIRSF039099">
    <property type="entry name" value="APP-BP1"/>
    <property type="match status" value="1"/>
</dbReference>
<evidence type="ECO:0000259" key="6">
    <source>
        <dbReference type="Pfam" id="PF00899"/>
    </source>
</evidence>
<gene>
    <name evidence="7" type="ORF">KFE25_006902</name>
</gene>
<feature type="region of interest" description="Disordered" evidence="5">
    <location>
        <begin position="291"/>
        <end position="313"/>
    </location>
</feature>
<dbReference type="OrthoDB" id="1708823at2759"/>
<evidence type="ECO:0000313" key="8">
    <source>
        <dbReference type="Proteomes" id="UP000751190"/>
    </source>
</evidence>
<accession>A0A8J5XTW6</accession>
<name>A0A8J5XTW6_DIALT</name>
<dbReference type="OMA" id="KLITHQY"/>
<comment type="pathway">
    <text evidence="1 4">Protein modification; protein neddylation.</text>
</comment>
<comment type="caution">
    <text evidence="7">The sequence shown here is derived from an EMBL/GenBank/DDBJ whole genome shotgun (WGS) entry which is preliminary data.</text>
</comment>
<reference evidence="7" key="1">
    <citation type="submission" date="2021-05" db="EMBL/GenBank/DDBJ databases">
        <title>The genome of the haptophyte Pavlova lutheri (Diacronema luteri, Pavlovales) - a model for lipid biosynthesis in eukaryotic algae.</title>
        <authorList>
            <person name="Hulatt C.J."/>
            <person name="Posewitz M.C."/>
        </authorList>
    </citation>
    <scope>NUCLEOTIDE SEQUENCE</scope>
    <source>
        <strain evidence="7">NIVA-4/92</strain>
    </source>
</reference>
<dbReference type="GO" id="GO:0005737">
    <property type="term" value="C:cytoplasm"/>
    <property type="evidence" value="ECO:0007669"/>
    <property type="project" value="TreeGrafter"/>
</dbReference>
<evidence type="ECO:0000256" key="5">
    <source>
        <dbReference type="SAM" id="MobiDB-lite"/>
    </source>
</evidence>
<dbReference type="PANTHER" id="PTHR10953">
    <property type="entry name" value="UBIQUITIN-ACTIVATING ENZYME E1"/>
    <property type="match status" value="1"/>
</dbReference>
<dbReference type="SUPFAM" id="SSF69572">
    <property type="entry name" value="Activating enzymes of the ubiquitin-like proteins"/>
    <property type="match status" value="1"/>
</dbReference>
<evidence type="ECO:0000256" key="4">
    <source>
        <dbReference type="PIRNR" id="PIRNR039099"/>
    </source>
</evidence>
<evidence type="ECO:0000256" key="2">
    <source>
        <dbReference type="ARBA" id="ARBA00006868"/>
    </source>
</evidence>
<dbReference type="EMBL" id="JAGTXO010000005">
    <property type="protein sequence ID" value="KAG8467850.1"/>
    <property type="molecule type" value="Genomic_DNA"/>
</dbReference>
<keyword evidence="8" id="KW-1185">Reference proteome</keyword>
<sequence length="559" mass="60277">MEAQKKQRYDRQLRMWGEHGQEALERCKLCLLNGSATGTEALKNLVLPGIGSFTVIDGALVTARDLGNNFFLEEADLGRPRAECVTRLLKELNEHVRGSYVHEDVGSLIRTNPAFLDDFSLVIATQLTEPSLRLLASACRERSLPLVVLRSYGLVGTVRVAPIEHVLVEAHSDNTPSDLRVVDPFPELLAFARDRFGHVDTLSSSERKHVPYVVLLLHAVAEYKAAHGGALPSSYKEKQAIKAALGALAERWFGEGGAADALNVEEAKAAVNTALSAPSIPPSARAVMAEAEARLSAQKPTLPPEPGQSPTFVPDPSTIRARNFWILAAALARFVRAEGKGTLPLLGVLPDMTADTSSYVELANIYRAKAAADAARVHAHAVAIAHDAGLPDDAVPVEQTVRLCKNAHSLQWLRFRSLDEELTPASARAAQLGALLDEGGDAPAAALYVLLRAADAFHARYNRWPGTMDDDIESDVPLLKQCVGQLLSEYRQGGATLTIRDDLVFEMCRYGAAELHTVAAIVGGVASQEVLKLVTGQYVPLNNTYIYNGLNGTGVVAEL</sequence>
<evidence type="ECO:0000256" key="1">
    <source>
        <dbReference type="ARBA" id="ARBA00005032"/>
    </source>
</evidence>
<dbReference type="Proteomes" id="UP000751190">
    <property type="component" value="Unassembled WGS sequence"/>
</dbReference>
<dbReference type="Pfam" id="PF00899">
    <property type="entry name" value="ThiF"/>
    <property type="match status" value="1"/>
</dbReference>
<dbReference type="InterPro" id="IPR035985">
    <property type="entry name" value="Ubiquitin-activating_enz"/>
</dbReference>
<dbReference type="AlphaFoldDB" id="A0A8J5XTW6"/>
<dbReference type="PANTHER" id="PTHR10953:SF29">
    <property type="entry name" value="NEDD8-ACTIVATING ENZYME E1 REGULATORY SUBUNIT"/>
    <property type="match status" value="1"/>
</dbReference>
<dbReference type="InterPro" id="IPR000594">
    <property type="entry name" value="ThiF_NAD_FAD-bd"/>
</dbReference>
<dbReference type="UniPathway" id="UPA00885"/>
<comment type="similarity">
    <text evidence="2 4">Belongs to the ubiquitin-activating E1 family. ULA1 subfamily.</text>
</comment>
<evidence type="ECO:0000256" key="3">
    <source>
        <dbReference type="ARBA" id="ARBA00022786"/>
    </source>
</evidence>
<protein>
    <recommendedName>
        <fullName evidence="4">NEDD8-activating enzyme E1 regulatory subunit</fullName>
    </recommendedName>
</protein>
<dbReference type="InterPro" id="IPR030667">
    <property type="entry name" value="APP-BP1"/>
</dbReference>